<name>R0LTQ5_ANAPL</name>
<accession>R0LTQ5</accession>
<reference evidence="2" key="1">
    <citation type="journal article" date="2013" name="Nat. Genet.">
        <title>The duck genome and transcriptome provide insight into an avian influenza virus reservoir species.</title>
        <authorList>
            <person name="Huang Y."/>
            <person name="Li Y."/>
            <person name="Burt D.W."/>
            <person name="Chen H."/>
            <person name="Zhang Y."/>
            <person name="Qian W."/>
            <person name="Kim H."/>
            <person name="Gan S."/>
            <person name="Zhao Y."/>
            <person name="Li J."/>
            <person name="Yi K."/>
            <person name="Feng H."/>
            <person name="Zhu P."/>
            <person name="Li B."/>
            <person name="Liu Q."/>
            <person name="Fairley S."/>
            <person name="Magor K.E."/>
            <person name="Du Z."/>
            <person name="Hu X."/>
            <person name="Goodman L."/>
            <person name="Tafer H."/>
            <person name="Vignal A."/>
            <person name="Lee T."/>
            <person name="Kim K.W."/>
            <person name="Sheng Z."/>
            <person name="An Y."/>
            <person name="Searle S."/>
            <person name="Herrero J."/>
            <person name="Groenen M.A."/>
            <person name="Crooijmans R.P."/>
            <person name="Faraut T."/>
            <person name="Cai Q."/>
            <person name="Webster R.G."/>
            <person name="Aldridge J.R."/>
            <person name="Warren W.C."/>
            <person name="Bartschat S."/>
            <person name="Kehr S."/>
            <person name="Marz M."/>
            <person name="Stadler P.F."/>
            <person name="Smith J."/>
            <person name="Kraus R.H."/>
            <person name="Zhao Y."/>
            <person name="Ren L."/>
            <person name="Fei J."/>
            <person name="Morisson M."/>
            <person name="Kaiser P."/>
            <person name="Griffin D.K."/>
            <person name="Rao M."/>
            <person name="Pitel F."/>
            <person name="Wang J."/>
            <person name="Li N."/>
        </authorList>
    </citation>
    <scope>NUCLEOTIDE SEQUENCE [LARGE SCALE GENOMIC DNA]</scope>
</reference>
<evidence type="ECO:0000313" key="2">
    <source>
        <dbReference type="Proteomes" id="UP000296049"/>
    </source>
</evidence>
<evidence type="ECO:0000313" key="1">
    <source>
        <dbReference type="EMBL" id="EOB09179.1"/>
    </source>
</evidence>
<proteinExistence type="predicted"/>
<organism evidence="1 2">
    <name type="scientific">Anas platyrhynchos</name>
    <name type="common">Mallard</name>
    <name type="synonym">Anas boschas</name>
    <dbReference type="NCBI Taxonomy" id="8839"/>
    <lineage>
        <taxon>Eukaryota</taxon>
        <taxon>Metazoa</taxon>
        <taxon>Chordata</taxon>
        <taxon>Craniata</taxon>
        <taxon>Vertebrata</taxon>
        <taxon>Euteleostomi</taxon>
        <taxon>Archelosauria</taxon>
        <taxon>Archosauria</taxon>
        <taxon>Dinosauria</taxon>
        <taxon>Saurischia</taxon>
        <taxon>Theropoda</taxon>
        <taxon>Coelurosauria</taxon>
        <taxon>Aves</taxon>
        <taxon>Neognathae</taxon>
        <taxon>Galloanserae</taxon>
        <taxon>Anseriformes</taxon>
        <taxon>Anatidae</taxon>
        <taxon>Anatinae</taxon>
        <taxon>Anas</taxon>
    </lineage>
</organism>
<keyword evidence="2" id="KW-1185">Reference proteome</keyword>
<dbReference type="EMBL" id="KB742386">
    <property type="protein sequence ID" value="EOB09179.1"/>
    <property type="molecule type" value="Genomic_DNA"/>
</dbReference>
<dbReference type="Proteomes" id="UP000296049">
    <property type="component" value="Unassembled WGS sequence"/>
</dbReference>
<protein>
    <submittedName>
        <fullName evidence="1">Uncharacterized protein</fullName>
    </submittedName>
</protein>
<sequence>MAPLEAIQMRDCKTLLNKAPHIQIWTPCTASVLIQLAQPYDVQAIGNTVSVVFMRCRTLPSAVGNRNLGIKGRRCRKQAHIAAGVSGVDAVLLRPSDSCKRRHTAVRADTRAAFAQFMQNIKLKNKQTKIDDQNQSVYLNLGSQL</sequence>
<gene>
    <name evidence="1" type="ORF">Anapl_05294</name>
</gene>
<dbReference type="AlphaFoldDB" id="R0LTQ5"/>